<sequence length="143" mass="15842">MLRLSRLLCDPRRGTVIMFGNGKSYGFIAPDAGGPDIFVHKRWAIRTAFPRRVALKEGERVEFELQPDRSPCHLWRSAANAMLCPAALDTGAGWGLLFRTTGQNRRRGSFCTGMQRLRPDHDLPGDGLGPPGRSTKGLQPPRC</sequence>
<dbReference type="InterPro" id="IPR002059">
    <property type="entry name" value="CSP_DNA-bd"/>
</dbReference>
<dbReference type="OrthoDB" id="422005at2759"/>
<dbReference type="GO" id="GO:0003676">
    <property type="term" value="F:nucleic acid binding"/>
    <property type="evidence" value="ECO:0007669"/>
    <property type="project" value="InterPro"/>
</dbReference>
<keyword evidence="4" id="KW-1185">Reference proteome</keyword>
<dbReference type="SUPFAM" id="SSF50249">
    <property type="entry name" value="Nucleic acid-binding proteins"/>
    <property type="match status" value="1"/>
</dbReference>
<name>A0A812PJB6_9DINO</name>
<dbReference type="SMART" id="SM00357">
    <property type="entry name" value="CSP"/>
    <property type="match status" value="1"/>
</dbReference>
<proteinExistence type="predicted"/>
<reference evidence="3" key="1">
    <citation type="submission" date="2021-02" db="EMBL/GenBank/DDBJ databases">
        <authorList>
            <person name="Dougan E. K."/>
            <person name="Rhodes N."/>
            <person name="Thang M."/>
            <person name="Chan C."/>
        </authorList>
    </citation>
    <scope>NUCLEOTIDE SEQUENCE</scope>
</reference>
<accession>A0A812PJB6</accession>
<evidence type="ECO:0000256" key="1">
    <source>
        <dbReference type="SAM" id="MobiDB-lite"/>
    </source>
</evidence>
<comment type="caution">
    <text evidence="3">The sequence shown here is derived from an EMBL/GenBank/DDBJ whole genome shotgun (WGS) entry which is preliminary data.</text>
</comment>
<dbReference type="InterPro" id="IPR011129">
    <property type="entry name" value="CSD"/>
</dbReference>
<evidence type="ECO:0000313" key="4">
    <source>
        <dbReference type="Proteomes" id="UP000601435"/>
    </source>
</evidence>
<evidence type="ECO:0000259" key="2">
    <source>
        <dbReference type="PROSITE" id="PS51857"/>
    </source>
</evidence>
<gene>
    <name evidence="3" type="primary">GRP-2</name>
    <name evidence="3" type="ORF">SNEC2469_LOCUS8644</name>
</gene>
<feature type="domain" description="CSD" evidence="2">
    <location>
        <begin position="11"/>
        <end position="83"/>
    </location>
</feature>
<dbReference type="PROSITE" id="PS51857">
    <property type="entry name" value="CSD_2"/>
    <property type="match status" value="1"/>
</dbReference>
<dbReference type="Proteomes" id="UP000601435">
    <property type="component" value="Unassembled WGS sequence"/>
</dbReference>
<dbReference type="AlphaFoldDB" id="A0A812PJB6"/>
<dbReference type="InterPro" id="IPR012340">
    <property type="entry name" value="NA-bd_OB-fold"/>
</dbReference>
<evidence type="ECO:0000313" key="3">
    <source>
        <dbReference type="EMBL" id="CAE7337368.1"/>
    </source>
</evidence>
<dbReference type="Gene3D" id="2.40.50.140">
    <property type="entry name" value="Nucleic acid-binding proteins"/>
    <property type="match status" value="1"/>
</dbReference>
<dbReference type="Pfam" id="PF00313">
    <property type="entry name" value="CSD"/>
    <property type="match status" value="1"/>
</dbReference>
<organism evidence="3 4">
    <name type="scientific">Symbiodinium necroappetens</name>
    <dbReference type="NCBI Taxonomy" id="1628268"/>
    <lineage>
        <taxon>Eukaryota</taxon>
        <taxon>Sar</taxon>
        <taxon>Alveolata</taxon>
        <taxon>Dinophyceae</taxon>
        <taxon>Suessiales</taxon>
        <taxon>Symbiodiniaceae</taxon>
        <taxon>Symbiodinium</taxon>
    </lineage>
</organism>
<feature type="region of interest" description="Disordered" evidence="1">
    <location>
        <begin position="114"/>
        <end position="143"/>
    </location>
</feature>
<protein>
    <submittedName>
        <fullName evidence="3">GRP-2 protein</fullName>
    </submittedName>
</protein>
<dbReference type="EMBL" id="CAJNJA010014175">
    <property type="protein sequence ID" value="CAE7337368.1"/>
    <property type="molecule type" value="Genomic_DNA"/>
</dbReference>
<dbReference type="CDD" id="cd04458">
    <property type="entry name" value="CSP_CDS"/>
    <property type="match status" value="1"/>
</dbReference>